<dbReference type="InterPro" id="IPR038174">
    <property type="entry name" value="Strep_pil_link_sf"/>
</dbReference>
<reference evidence="4 5" key="1">
    <citation type="submission" date="2018-02" db="EMBL/GenBank/DDBJ databases">
        <title>Complete genome sequencing of Faecalibacterium prausnitzii strains isolated from the human gut.</title>
        <authorList>
            <person name="Fitzgerald B.C."/>
            <person name="Shkoporov A.N."/>
            <person name="Ross P.R."/>
            <person name="Hill C."/>
        </authorList>
    </citation>
    <scope>NUCLEOTIDE SEQUENCE [LARGE SCALE GENOMIC DNA]</scope>
    <source>
        <strain evidence="4 5">APC942/8-14-2</strain>
    </source>
</reference>
<evidence type="ECO:0000259" key="3">
    <source>
        <dbReference type="Pfam" id="PF24547"/>
    </source>
</evidence>
<dbReference type="Gene3D" id="2.60.40.3050">
    <property type="match status" value="1"/>
</dbReference>
<sequence>MKLNTAKKLTAGALALSMMFAMAVPMAFATDEKVWTKEDDYKTVDIKKVYTAVNAGTTNPAETFYLKQIGSSVTGGDAQSAPPLEKLTGDGETDYIAKVSYTEGEATKEKPFTIQLPEYTKVGVYEYTLEEVAGDTAGVTYRTDTLKLVVTVINVEGGKIRVAGVHTESTGKEKSDKFDDNKYSAGSLNVKKVVEGNLGDKNKKFDFTVVFTNNTGKEIKSAITATVAGRAADDFNIAWDANKQYTYKFSLAHDETATFANLPYGVTYTVTEADYTGNNGGYLDPTPAYSEDAGTHNEIDTASETLTITNTKTGDVDTGVILDNAPYILMLAVVAGGAMTLVIKKRREEE</sequence>
<organism evidence="4 5">
    <name type="scientific">Faecalibacterium prausnitzii</name>
    <dbReference type="NCBI Taxonomy" id="853"/>
    <lineage>
        <taxon>Bacteria</taxon>
        <taxon>Bacillati</taxon>
        <taxon>Bacillota</taxon>
        <taxon>Clostridia</taxon>
        <taxon>Eubacteriales</taxon>
        <taxon>Oscillospiraceae</taxon>
        <taxon>Faecalibacterium</taxon>
    </lineage>
</organism>
<feature type="chain" id="PRO_5038619433" evidence="1">
    <location>
        <begin position="24"/>
        <end position="350"/>
    </location>
</feature>
<dbReference type="Pfam" id="PF24547">
    <property type="entry name" value="DUF7601"/>
    <property type="match status" value="1"/>
</dbReference>
<dbReference type="RefSeq" id="WP_112115719.1">
    <property type="nucleotide sequence ID" value="NZ_PRKZ01000005.1"/>
</dbReference>
<protein>
    <submittedName>
        <fullName evidence="4">Uncharacterized protein</fullName>
    </submittedName>
</protein>
<evidence type="ECO:0000259" key="2">
    <source>
        <dbReference type="Pfam" id="PF12892"/>
    </source>
</evidence>
<keyword evidence="1" id="KW-0732">Signal</keyword>
<accession>A0A329TKN3</accession>
<dbReference type="Proteomes" id="UP000251634">
    <property type="component" value="Unassembled WGS sequence"/>
</dbReference>
<evidence type="ECO:0000313" key="5">
    <source>
        <dbReference type="Proteomes" id="UP000251634"/>
    </source>
</evidence>
<evidence type="ECO:0000256" key="1">
    <source>
        <dbReference type="SAM" id="SignalP"/>
    </source>
</evidence>
<dbReference type="Gene3D" id="2.60.40.1140">
    <property type="entry name" value="Collagen-binding surface protein Cna, B-type domain"/>
    <property type="match status" value="1"/>
</dbReference>
<dbReference type="InterPro" id="IPR022464">
    <property type="entry name" value="Strep_pil_isopept_link"/>
</dbReference>
<dbReference type="Pfam" id="PF12892">
    <property type="entry name" value="FctA"/>
    <property type="match status" value="1"/>
</dbReference>
<dbReference type="EMBL" id="PRKZ01000005">
    <property type="protein sequence ID" value="RAW49543.1"/>
    <property type="molecule type" value="Genomic_DNA"/>
</dbReference>
<proteinExistence type="predicted"/>
<feature type="signal peptide" evidence="1">
    <location>
        <begin position="1"/>
        <end position="23"/>
    </location>
</feature>
<feature type="domain" description="Streptococcal pilin isopeptide linkage" evidence="2">
    <location>
        <begin position="94"/>
        <end position="183"/>
    </location>
</feature>
<name>A0A329TKN3_9FIRM</name>
<dbReference type="AlphaFoldDB" id="A0A329TKN3"/>
<comment type="caution">
    <text evidence="4">The sequence shown here is derived from an EMBL/GenBank/DDBJ whole genome shotgun (WGS) entry which is preliminary data.</text>
</comment>
<dbReference type="InterPro" id="IPR055382">
    <property type="entry name" value="DUF7601"/>
</dbReference>
<feature type="domain" description="DUF7601" evidence="3">
    <location>
        <begin position="186"/>
        <end position="312"/>
    </location>
</feature>
<dbReference type="NCBIfam" id="TIGR03786">
    <property type="entry name" value="strep_pil_rpt"/>
    <property type="match status" value="1"/>
</dbReference>
<gene>
    <name evidence="4" type="ORF">C4N25_08545</name>
</gene>
<evidence type="ECO:0000313" key="4">
    <source>
        <dbReference type="EMBL" id="RAW49543.1"/>
    </source>
</evidence>